<evidence type="ECO:0000313" key="4">
    <source>
        <dbReference type="Ensembl" id="ENSEEEP00000027146.2"/>
    </source>
</evidence>
<dbReference type="SUPFAM" id="SSF52540">
    <property type="entry name" value="P-loop containing nucleoside triphosphate hydrolases"/>
    <property type="match status" value="2"/>
</dbReference>
<proteinExistence type="predicted"/>
<dbReference type="OMA" id="LFTTVMD"/>
<evidence type="ECO:0000313" key="5">
    <source>
        <dbReference type="Proteomes" id="UP000314983"/>
    </source>
</evidence>
<gene>
    <name evidence="4" type="primary">PTPN5</name>
</gene>
<reference evidence="4" key="3">
    <citation type="submission" date="2020-05" db="EMBL/GenBank/DDBJ databases">
        <title>Electrophorus electricus (electric eel) genome, fEleEle1, primary haplotype.</title>
        <authorList>
            <person name="Myers G."/>
            <person name="Meyer A."/>
            <person name="Fedrigo O."/>
            <person name="Formenti G."/>
            <person name="Rhie A."/>
            <person name="Tracey A."/>
            <person name="Sims Y."/>
            <person name="Jarvis E.D."/>
        </authorList>
    </citation>
    <scope>NUCLEOTIDE SEQUENCE [LARGE SCALE GENOMIC DNA]</scope>
</reference>
<keyword evidence="2" id="KW-0547">Nucleotide-binding</keyword>
<keyword evidence="3" id="KW-0418">Kinase</keyword>
<organism evidence="4 5">
    <name type="scientific">Electrophorus electricus</name>
    <name type="common">Electric eel</name>
    <name type="synonym">Gymnotus electricus</name>
    <dbReference type="NCBI Taxonomy" id="8005"/>
    <lineage>
        <taxon>Eukaryota</taxon>
        <taxon>Metazoa</taxon>
        <taxon>Chordata</taxon>
        <taxon>Craniata</taxon>
        <taxon>Vertebrata</taxon>
        <taxon>Euteleostomi</taxon>
        <taxon>Actinopterygii</taxon>
        <taxon>Neopterygii</taxon>
        <taxon>Teleostei</taxon>
        <taxon>Ostariophysi</taxon>
        <taxon>Gymnotiformes</taxon>
        <taxon>Gymnotoidei</taxon>
        <taxon>Gymnotidae</taxon>
        <taxon>Electrophorus</taxon>
    </lineage>
</organism>
<dbReference type="GO" id="GO:0005524">
    <property type="term" value="F:ATP binding"/>
    <property type="evidence" value="ECO:0007669"/>
    <property type="project" value="InterPro"/>
</dbReference>
<dbReference type="GeneTree" id="ENSGT00740000115564"/>
<dbReference type="GO" id="GO:0019205">
    <property type="term" value="F:nucleobase-containing compound kinase activity"/>
    <property type="evidence" value="ECO:0007669"/>
    <property type="project" value="InterPro"/>
</dbReference>
<dbReference type="AlphaFoldDB" id="A0A4W4FS25"/>
<keyword evidence="1" id="KW-0808">Transferase</keyword>
<reference evidence="4" key="5">
    <citation type="submission" date="2025-09" db="UniProtKB">
        <authorList>
            <consortium name="Ensembl"/>
        </authorList>
    </citation>
    <scope>IDENTIFICATION</scope>
</reference>
<sequence>MASRLNDAHDNPLADNLIETEAETEFLLEKPSCFIITGKPVSYFRPSNPLSALLATGQSIPEEKVAMLVLEKLNSPEVENYGYVLSCWPSMSEEYLSIHEQIELVRNLKLAPDIIINVKCPDGDLRKRLAGQRQHPQTGRVFLREEWHPGNNETDKARSETEDEVGEEEEVWPDSMERIDLELQKDMIGHLVRVKENFPEEAYHRILDYKDTLLRPLEDFMADHDPQYLFELDGNKDPEELFLVRESCPAQPGLMPPEETVIDTDTELLRALSSFNTVVPGFRWGRSRWGRTCPVALKEGKNIKGQGICSFIIRYVLFCSTSFLDKMYVLSSQDALEKFMMSPRQYLLPPMPCPPCRVSVIGPPCSGTSTLSALLAEHYGTVLIDMKKIMEPVLMKVRQGMLEEVRQDVTTTAMEKVQMELDLACGPGEMSRGAVFTANAGQPAHDAMRCMSLLCCVAVETKVTEDHPDVRALVDEAMREAEQASPDLPEDLWVDVLQRRLAEVRPVEHVLSTVQRHLRVVPDCAMHYQQSVSRTCVGCVRLRLRMQV</sequence>
<accession>A0A4W4FS25</accession>
<reference evidence="5" key="2">
    <citation type="journal article" date="2017" name="Sci. Adv.">
        <title>A tail of two voltages: Proteomic comparison of the three electric organs of the electric eel.</title>
        <authorList>
            <person name="Traeger L.L."/>
            <person name="Sabat G."/>
            <person name="Barrett-Wilt G.A."/>
            <person name="Wells G.B."/>
            <person name="Sussman M.R."/>
        </authorList>
    </citation>
    <scope>NUCLEOTIDE SEQUENCE [LARGE SCALE GENOMIC DNA]</scope>
</reference>
<dbReference type="InterPro" id="IPR000850">
    <property type="entry name" value="Adenylat/UMP-CMP_kin"/>
</dbReference>
<dbReference type="STRING" id="8005.ENSEEEP00000027146"/>
<evidence type="ECO:0008006" key="6">
    <source>
        <dbReference type="Google" id="ProtNLM"/>
    </source>
</evidence>
<dbReference type="PANTHER" id="PTHR23359">
    <property type="entry name" value="NUCLEOTIDE KINASE"/>
    <property type="match status" value="1"/>
</dbReference>
<dbReference type="InterPro" id="IPR027417">
    <property type="entry name" value="P-loop_NTPase"/>
</dbReference>
<name>A0A4W4FS25_ELEEL</name>
<dbReference type="Ensembl" id="ENSEEET00000027458.2">
    <property type="protein sequence ID" value="ENSEEEP00000027146.2"/>
    <property type="gene ID" value="ENSEEEG00000013100.2"/>
</dbReference>
<evidence type="ECO:0000256" key="2">
    <source>
        <dbReference type="ARBA" id="ARBA00022741"/>
    </source>
</evidence>
<evidence type="ECO:0000256" key="3">
    <source>
        <dbReference type="ARBA" id="ARBA00022777"/>
    </source>
</evidence>
<dbReference type="Proteomes" id="UP000314983">
    <property type="component" value="Chromosome 3"/>
</dbReference>
<reference evidence="5" key="1">
    <citation type="journal article" date="2014" name="Science">
        <title>Nonhuman genetics. Genomic basis for the convergent evolution of electric organs.</title>
        <authorList>
            <person name="Gallant J.R."/>
            <person name="Traeger L.L."/>
            <person name="Volkening J.D."/>
            <person name="Moffett H."/>
            <person name="Chen P.H."/>
            <person name="Novina C.D."/>
            <person name="Phillips G.N.Jr."/>
            <person name="Anand R."/>
            <person name="Wells G.B."/>
            <person name="Pinch M."/>
            <person name="Guth R."/>
            <person name="Unguez G.A."/>
            <person name="Albert J.S."/>
            <person name="Zakon H.H."/>
            <person name="Samanta M.P."/>
            <person name="Sussman M.R."/>
        </authorList>
    </citation>
    <scope>NUCLEOTIDE SEQUENCE [LARGE SCALE GENOMIC DNA]</scope>
</reference>
<reference evidence="4" key="4">
    <citation type="submission" date="2025-08" db="UniProtKB">
        <authorList>
            <consortium name="Ensembl"/>
        </authorList>
    </citation>
    <scope>IDENTIFICATION</scope>
</reference>
<protein>
    <recommendedName>
        <fullName evidence="6">Nucleoside-diphosphate kinase</fullName>
    </recommendedName>
</protein>
<dbReference type="Gene3D" id="3.40.50.300">
    <property type="entry name" value="P-loop containing nucleotide triphosphate hydrolases"/>
    <property type="match status" value="2"/>
</dbReference>
<keyword evidence="5" id="KW-1185">Reference proteome</keyword>
<evidence type="ECO:0000256" key="1">
    <source>
        <dbReference type="ARBA" id="ARBA00022679"/>
    </source>
</evidence>
<dbReference type="GO" id="GO:0006139">
    <property type="term" value="P:nucleobase-containing compound metabolic process"/>
    <property type="evidence" value="ECO:0007669"/>
    <property type="project" value="InterPro"/>
</dbReference>